<reference evidence="1" key="1">
    <citation type="journal article" date="2021" name="New Phytol.">
        <title>Evolutionary innovations through gain and loss of genes in the ectomycorrhizal Boletales.</title>
        <authorList>
            <person name="Wu G."/>
            <person name="Miyauchi S."/>
            <person name="Morin E."/>
            <person name="Kuo A."/>
            <person name="Drula E."/>
            <person name="Varga T."/>
            <person name="Kohler A."/>
            <person name="Feng B."/>
            <person name="Cao Y."/>
            <person name="Lipzen A."/>
            <person name="Daum C."/>
            <person name="Hundley H."/>
            <person name="Pangilinan J."/>
            <person name="Johnson J."/>
            <person name="Barry K."/>
            <person name="LaButti K."/>
            <person name="Ng V."/>
            <person name="Ahrendt S."/>
            <person name="Min B."/>
            <person name="Choi I.G."/>
            <person name="Park H."/>
            <person name="Plett J.M."/>
            <person name="Magnuson J."/>
            <person name="Spatafora J.W."/>
            <person name="Nagy L.G."/>
            <person name="Henrissat B."/>
            <person name="Grigoriev I.V."/>
            <person name="Yang Z.L."/>
            <person name="Xu J."/>
            <person name="Martin F.M."/>
        </authorList>
    </citation>
    <scope>NUCLEOTIDE SEQUENCE</scope>
    <source>
        <strain evidence="1">KUC20120723A-06</strain>
    </source>
</reference>
<evidence type="ECO:0000313" key="1">
    <source>
        <dbReference type="EMBL" id="KAH7927327.1"/>
    </source>
</evidence>
<dbReference type="Proteomes" id="UP000790709">
    <property type="component" value="Unassembled WGS sequence"/>
</dbReference>
<accession>A0ACB8BP25</accession>
<organism evidence="1 2">
    <name type="scientific">Leucogyrophana mollusca</name>
    <dbReference type="NCBI Taxonomy" id="85980"/>
    <lineage>
        <taxon>Eukaryota</taxon>
        <taxon>Fungi</taxon>
        <taxon>Dikarya</taxon>
        <taxon>Basidiomycota</taxon>
        <taxon>Agaricomycotina</taxon>
        <taxon>Agaricomycetes</taxon>
        <taxon>Agaricomycetidae</taxon>
        <taxon>Boletales</taxon>
        <taxon>Boletales incertae sedis</taxon>
        <taxon>Leucogyrophana</taxon>
    </lineage>
</organism>
<name>A0ACB8BP25_9AGAM</name>
<keyword evidence="2" id="KW-1185">Reference proteome</keyword>
<evidence type="ECO:0000313" key="2">
    <source>
        <dbReference type="Proteomes" id="UP000790709"/>
    </source>
</evidence>
<protein>
    <submittedName>
        <fullName evidence="1">Uncharacterized protein</fullName>
    </submittedName>
</protein>
<comment type="caution">
    <text evidence="1">The sequence shown here is derived from an EMBL/GenBank/DDBJ whole genome shotgun (WGS) entry which is preliminary data.</text>
</comment>
<gene>
    <name evidence="1" type="ORF">BV22DRAFT_288709</name>
</gene>
<dbReference type="EMBL" id="MU266368">
    <property type="protein sequence ID" value="KAH7927327.1"/>
    <property type="molecule type" value="Genomic_DNA"/>
</dbReference>
<sequence>MVNTKTEPDIIDCDDLDVECVGMKRAPPTYIMLDDEDEDSAPVASSSRQPPSLRSASSSQDRRANPLHEALRGSGRQQQARGSRSQMEPPTKKRATNAAIAKLNKPGPSNRKRKEPEVIEISSDEAEGSSSKRTKLDGRESADPILLAPREPPLPDPETDSEDEYAISAPPVSRPRKRIEYVDCRYGPPERIDLGRKVDACIFKRFQASKSIKAPPRVRLPQMCQAPLKSSRSRPLYRDLAYNMLGLAQSFRRVASGSITKVVQVPGTILVGSTTWQGNPDYPGDEEEQLGPENMAGNLLMWHKDDIQTIDGHWATRATSNGTCHLSVDTPP</sequence>
<proteinExistence type="predicted"/>